<evidence type="ECO:0000256" key="1">
    <source>
        <dbReference type="ARBA" id="ARBA00022737"/>
    </source>
</evidence>
<reference evidence="5 6" key="2">
    <citation type="submission" date="2025-04" db="UniProtKB">
        <authorList>
            <consortium name="RefSeq"/>
        </authorList>
    </citation>
    <scope>IDENTIFICATION</scope>
    <source>
        <tissue evidence="5 6">Leaf</tissue>
    </source>
</reference>
<dbReference type="GO" id="GO:0000118">
    <property type="term" value="C:histone deacetylase complex"/>
    <property type="evidence" value="ECO:0007669"/>
    <property type="project" value="TreeGrafter"/>
</dbReference>
<dbReference type="InterPro" id="IPR011990">
    <property type="entry name" value="TPR-like_helical_dom_sf"/>
</dbReference>
<dbReference type="Gene3D" id="1.25.40.10">
    <property type="entry name" value="Tetratricopeptide repeat domain"/>
    <property type="match status" value="1"/>
</dbReference>
<dbReference type="OrthoDB" id="533763at2759"/>
<keyword evidence="4" id="KW-1185">Reference proteome</keyword>
<dbReference type="Proteomes" id="UP000504610">
    <property type="component" value="Chromosome 1"/>
</dbReference>
<proteinExistence type="predicted"/>
<name>A0A9W3BTD5_RAPSA</name>
<gene>
    <name evidence="5 6" type="primary">LOC108856663</name>
</gene>
<accession>A0A9W3BTD5</accession>
<dbReference type="SMART" id="SM00028">
    <property type="entry name" value="TPR"/>
    <property type="match status" value="3"/>
</dbReference>
<dbReference type="PANTHER" id="PTHR45883">
    <property type="entry name" value="HSC70-INTERACTING PROTEIN"/>
    <property type="match status" value="1"/>
</dbReference>
<keyword evidence="1" id="KW-0677">Repeat</keyword>
<evidence type="ECO:0000313" key="4">
    <source>
        <dbReference type="Proteomes" id="UP000504610"/>
    </source>
</evidence>
<feature type="compositionally biased region" description="Low complexity" evidence="3">
    <location>
        <begin position="251"/>
        <end position="272"/>
    </location>
</feature>
<feature type="compositionally biased region" description="Low complexity" evidence="3">
    <location>
        <begin position="210"/>
        <end position="232"/>
    </location>
</feature>
<dbReference type="SUPFAM" id="SSF48452">
    <property type="entry name" value="TPR-like"/>
    <property type="match status" value="1"/>
</dbReference>
<feature type="region of interest" description="Disordered" evidence="3">
    <location>
        <begin position="163"/>
        <end position="272"/>
    </location>
</feature>
<sequence>MNASLIEEDEEQCLIVKLENVDLQGETVEPNCDPIHKERDLSDENREAAQELKGKAIDAVSEGKFYKAILHLTRAISMNPTSAILYGNRACVYIKLKNPKAAFRDAVTALKINPDSAKGYKARGIARAMFGEWAEAEKDLHLASMIDYDAEISDVLKEIEERRRQRSHAEAQAAYVKAKKQEQSSSAREKAKKGHSSSNRHRQEPRRQEQSSSSRQSRGSSPGSFPGTFPDGFLGGFPGSFPPGDDQRDQSGFFGSPFGSFHSFGSPFGYQN</sequence>
<dbReference type="GO" id="GO:0030544">
    <property type="term" value="F:Hsp70 protein binding"/>
    <property type="evidence" value="ECO:0007669"/>
    <property type="project" value="TreeGrafter"/>
</dbReference>
<organism evidence="4 6">
    <name type="scientific">Raphanus sativus</name>
    <name type="common">Radish</name>
    <name type="synonym">Raphanus raphanistrum var. sativus</name>
    <dbReference type="NCBI Taxonomy" id="3726"/>
    <lineage>
        <taxon>Eukaryota</taxon>
        <taxon>Viridiplantae</taxon>
        <taxon>Streptophyta</taxon>
        <taxon>Embryophyta</taxon>
        <taxon>Tracheophyta</taxon>
        <taxon>Spermatophyta</taxon>
        <taxon>Magnoliopsida</taxon>
        <taxon>eudicotyledons</taxon>
        <taxon>Gunneridae</taxon>
        <taxon>Pentapetalae</taxon>
        <taxon>rosids</taxon>
        <taxon>malvids</taxon>
        <taxon>Brassicales</taxon>
        <taxon>Brassicaceae</taxon>
        <taxon>Brassiceae</taxon>
        <taxon>Raphanus</taxon>
    </lineage>
</organism>
<dbReference type="GeneID" id="108856663"/>
<dbReference type="PANTHER" id="PTHR45883:SF2">
    <property type="entry name" value="HSC70-INTERACTING PROTEIN"/>
    <property type="match status" value="1"/>
</dbReference>
<evidence type="ECO:0000313" key="5">
    <source>
        <dbReference type="RefSeq" id="XP_056842570.1"/>
    </source>
</evidence>
<dbReference type="RefSeq" id="XP_056842570.1">
    <property type="nucleotide sequence ID" value="XM_056986590.1"/>
</dbReference>
<evidence type="ECO:0000313" key="6">
    <source>
        <dbReference type="RefSeq" id="XP_056842572.1"/>
    </source>
</evidence>
<reference evidence="4" key="1">
    <citation type="journal article" date="2019" name="Database">
        <title>The radish genome database (RadishGD): an integrated information resource for radish genomics.</title>
        <authorList>
            <person name="Yu H.J."/>
            <person name="Baek S."/>
            <person name="Lee Y.J."/>
            <person name="Cho A."/>
            <person name="Mun J.H."/>
        </authorList>
    </citation>
    <scope>NUCLEOTIDE SEQUENCE [LARGE SCALE GENOMIC DNA]</scope>
    <source>
        <strain evidence="4">cv. WK10039</strain>
    </source>
</reference>
<dbReference type="KEGG" id="rsz:108856663"/>
<feature type="compositionally biased region" description="Basic residues" evidence="3">
    <location>
        <begin position="190"/>
        <end position="200"/>
    </location>
</feature>
<dbReference type="RefSeq" id="XP_056842572.1">
    <property type="nucleotide sequence ID" value="XM_056986592.1"/>
</dbReference>
<protein>
    <submittedName>
        <fullName evidence="5 6">FAM10 family protein At4g22670</fullName>
    </submittedName>
</protein>
<dbReference type="AlphaFoldDB" id="A0A9W3BTD5"/>
<keyword evidence="2" id="KW-0802">TPR repeat</keyword>
<evidence type="ECO:0000256" key="3">
    <source>
        <dbReference type="SAM" id="MobiDB-lite"/>
    </source>
</evidence>
<evidence type="ECO:0000256" key="2">
    <source>
        <dbReference type="ARBA" id="ARBA00022803"/>
    </source>
</evidence>
<dbReference type="InterPro" id="IPR019734">
    <property type="entry name" value="TPR_rpt"/>
</dbReference>